<dbReference type="OrthoDB" id="1348500at2"/>
<dbReference type="Proteomes" id="UP000198521">
    <property type="component" value="Unassembled WGS sequence"/>
</dbReference>
<proteinExistence type="predicted"/>
<dbReference type="STRING" id="1038014.SAMN04487910_2874"/>
<evidence type="ECO:0000313" key="1">
    <source>
        <dbReference type="EMBL" id="SEL63763.1"/>
    </source>
</evidence>
<dbReference type="EMBL" id="FOAB01000005">
    <property type="protein sequence ID" value="SEL63763.1"/>
    <property type="molecule type" value="Genomic_DNA"/>
</dbReference>
<dbReference type="RefSeq" id="WP_091409721.1">
    <property type="nucleotide sequence ID" value="NZ_FOAB01000005.1"/>
</dbReference>
<organism evidence="1 2">
    <name type="scientific">Aquimarina amphilecti</name>
    <dbReference type="NCBI Taxonomy" id="1038014"/>
    <lineage>
        <taxon>Bacteria</taxon>
        <taxon>Pseudomonadati</taxon>
        <taxon>Bacteroidota</taxon>
        <taxon>Flavobacteriia</taxon>
        <taxon>Flavobacteriales</taxon>
        <taxon>Flavobacteriaceae</taxon>
        <taxon>Aquimarina</taxon>
    </lineage>
</organism>
<dbReference type="AlphaFoldDB" id="A0A1H7RU63"/>
<accession>A0A1H7RU63</accession>
<dbReference type="Gene3D" id="2.40.50.870">
    <property type="entry name" value="Protein of unknown function (DUF3299)"/>
    <property type="match status" value="1"/>
</dbReference>
<name>A0A1H7RU63_AQUAM</name>
<keyword evidence="2" id="KW-1185">Reference proteome</keyword>
<gene>
    <name evidence="1" type="ORF">SAMN04487910_2874</name>
</gene>
<evidence type="ECO:0000313" key="2">
    <source>
        <dbReference type="Proteomes" id="UP000198521"/>
    </source>
</evidence>
<sequence>MPNFILFFIVLFCAKSTLFSQQELSWNDLAEVSFRNVYNVHYDDYFLKPTFGAGIESYKGSKIIIRGYFIDFSSEDDQFYMVSRNPMSSCFFCGGGGPETIVEVIFKNKPNYKMDQVVKVTGILELNEDDVDHCNYILKQAIGELVK</sequence>
<evidence type="ECO:0008006" key="3">
    <source>
        <dbReference type="Google" id="ProtNLM"/>
    </source>
</evidence>
<protein>
    <recommendedName>
        <fullName evidence="3">DUF3299 domain-containing protein</fullName>
    </recommendedName>
</protein>
<reference evidence="2" key="1">
    <citation type="submission" date="2016-10" db="EMBL/GenBank/DDBJ databases">
        <authorList>
            <person name="Varghese N."/>
            <person name="Submissions S."/>
        </authorList>
    </citation>
    <scope>NUCLEOTIDE SEQUENCE [LARGE SCALE GENOMIC DNA]</scope>
    <source>
        <strain evidence="2">DSM 25232 / NCIMB 14723 / 92V</strain>
    </source>
</reference>